<accession>A0A8S1MN26</accession>
<comment type="caution">
    <text evidence="1">The sequence shown here is derived from an EMBL/GenBank/DDBJ whole genome shotgun (WGS) entry which is preliminary data.</text>
</comment>
<protein>
    <submittedName>
        <fullName evidence="1">Uncharacterized protein</fullName>
    </submittedName>
</protein>
<organism evidence="1 2">
    <name type="scientific">Paramecium sonneborni</name>
    <dbReference type="NCBI Taxonomy" id="65129"/>
    <lineage>
        <taxon>Eukaryota</taxon>
        <taxon>Sar</taxon>
        <taxon>Alveolata</taxon>
        <taxon>Ciliophora</taxon>
        <taxon>Intramacronucleata</taxon>
        <taxon>Oligohymenophorea</taxon>
        <taxon>Peniculida</taxon>
        <taxon>Parameciidae</taxon>
        <taxon>Paramecium</taxon>
    </lineage>
</organism>
<reference evidence="1" key="1">
    <citation type="submission" date="2021-01" db="EMBL/GenBank/DDBJ databases">
        <authorList>
            <consortium name="Genoscope - CEA"/>
            <person name="William W."/>
        </authorList>
    </citation>
    <scope>NUCLEOTIDE SEQUENCE</scope>
</reference>
<dbReference type="Proteomes" id="UP000692954">
    <property type="component" value="Unassembled WGS sequence"/>
</dbReference>
<keyword evidence="2" id="KW-1185">Reference proteome</keyword>
<sequence>MDKEIFLVDLEVNQLSIESIYSLTWKIMNETQKFFNRQNIFVCPHTVKIKGKDNIIYQPRNCEICQFAKLNFRTQNERYKYMICGIIYFLVEGKNTLNKYYESQNFFFFNDVIGSFYQNEYVFRSFWQIMEKQDYIQKKRIMEKMPKANQPILLKEFEFQRFRIIIIDPCLGGPTQRLQESNLFQLISFQRLLIDLQNIQRKIGMDNPLPPPCYHNIFIGRSFGSYCQFRINIFQTNPHCRCQNFKLGTILYGLLIGNKEDQFMDDSLIKFSRDLISRYEFNNPQQQFQQYQEILDEIYNTQYQFSQIIENVIDASFYANLLRNHLKNIQEGLLWRYYKILFLQEMIELIENRILNQPFDSIYLLKLLLQLKDQQCQRITNYIQISNNNLLTQIQNNYLQQIQNNQNLEIEEQQGQNNENLNQTPQLFQIRWNLFQQFSEVNAFNDPNNQIFRNQFQNTEFNHNTIIDFEDRLQND</sequence>
<name>A0A8S1MN26_9CILI</name>
<gene>
    <name evidence="1" type="ORF">PSON_ATCC_30995.1.T0390311</name>
</gene>
<evidence type="ECO:0000313" key="1">
    <source>
        <dbReference type="EMBL" id="CAD8079831.1"/>
    </source>
</evidence>
<dbReference type="AlphaFoldDB" id="A0A8S1MN26"/>
<dbReference type="OrthoDB" id="311097at2759"/>
<proteinExistence type="predicted"/>
<dbReference type="EMBL" id="CAJJDN010000039">
    <property type="protein sequence ID" value="CAD8079831.1"/>
    <property type="molecule type" value="Genomic_DNA"/>
</dbReference>
<evidence type="ECO:0000313" key="2">
    <source>
        <dbReference type="Proteomes" id="UP000692954"/>
    </source>
</evidence>